<evidence type="ECO:0000313" key="1">
    <source>
        <dbReference type="EMBL" id="PYE85584.1"/>
    </source>
</evidence>
<keyword evidence="2" id="KW-1185">Reference proteome</keyword>
<reference evidence="1 2" key="1">
    <citation type="submission" date="2018-06" db="EMBL/GenBank/DDBJ databases">
        <title>Genomic Encyclopedia of Type Strains, Phase III (KMG-III): the genomes of soil and plant-associated and newly described type strains.</title>
        <authorList>
            <person name="Whitman W."/>
        </authorList>
    </citation>
    <scope>NUCLEOTIDE SEQUENCE [LARGE SCALE GENOMIC DNA]</scope>
    <source>
        <strain evidence="1 2">CECT 9025</strain>
    </source>
</reference>
<comment type="caution">
    <text evidence="1">The sequence shown here is derived from an EMBL/GenBank/DDBJ whole genome shotgun (WGS) entry which is preliminary data.</text>
</comment>
<dbReference type="Proteomes" id="UP000248311">
    <property type="component" value="Unassembled WGS sequence"/>
</dbReference>
<gene>
    <name evidence="1" type="ORF">DFP88_101252</name>
</gene>
<evidence type="ECO:0000313" key="2">
    <source>
        <dbReference type="Proteomes" id="UP000248311"/>
    </source>
</evidence>
<organism evidence="1 2">
    <name type="scientific">Pseudoroseicyclus aestuarii</name>
    <dbReference type="NCBI Taxonomy" id="1795041"/>
    <lineage>
        <taxon>Bacteria</taxon>
        <taxon>Pseudomonadati</taxon>
        <taxon>Pseudomonadota</taxon>
        <taxon>Alphaproteobacteria</taxon>
        <taxon>Rhodobacterales</taxon>
        <taxon>Paracoccaceae</taxon>
        <taxon>Pseudoroseicyclus</taxon>
    </lineage>
</organism>
<protein>
    <recommendedName>
        <fullName evidence="3">Lipoprotein</fullName>
    </recommendedName>
</protein>
<dbReference type="EMBL" id="QJTE01000001">
    <property type="protein sequence ID" value="PYE85584.1"/>
    <property type="molecule type" value="Genomic_DNA"/>
</dbReference>
<accession>A0A318T5C7</accession>
<dbReference type="AlphaFoldDB" id="A0A318T5C7"/>
<dbReference type="PROSITE" id="PS51257">
    <property type="entry name" value="PROKAR_LIPOPROTEIN"/>
    <property type="match status" value="1"/>
</dbReference>
<evidence type="ECO:0008006" key="3">
    <source>
        <dbReference type="Google" id="ProtNLM"/>
    </source>
</evidence>
<proteinExistence type="predicted"/>
<name>A0A318T5C7_9RHOB</name>
<dbReference type="RefSeq" id="WP_110812628.1">
    <property type="nucleotide sequence ID" value="NZ_QJTE01000001.1"/>
</dbReference>
<dbReference type="OrthoDB" id="7865311at2"/>
<sequence length="228" mass="23473">MKSLTAGFAGTALCLALAGCAQDPLRDVERLSEVPLGEEGTAAAAIPAEDERGEAPLLLSRIFSGTLDAGNDFAPATESGPVAFGEARPVCGLDAAQLGTAVAQQSGYVLHDPTPGETGLHRQYVTGFADGCPREVMAALGVFGDVGTHEVIRYGDGATDGWSPADTAYEELKARVCRVNSGQPCGGRIDRLARETAFLTLYAAFGDTGQHAELLLHDGTVLAGGVSP</sequence>